<protein>
    <recommendedName>
        <fullName evidence="1 2">Segregation and condensation protein A</fullName>
    </recommendedName>
</protein>
<evidence type="ECO:0000313" key="3">
    <source>
        <dbReference type="EMBL" id="CUS96202.1"/>
    </source>
</evidence>
<dbReference type="Pfam" id="PF02616">
    <property type="entry name" value="SMC_ScpA"/>
    <property type="match status" value="1"/>
</dbReference>
<dbReference type="Gene3D" id="1.10.10.580">
    <property type="entry name" value="Structural maintenance of chromosome 1. Chain E"/>
    <property type="match status" value="1"/>
</dbReference>
<comment type="function">
    <text evidence="2">Participates in chromosomal partition during cell division. May act via the formation of a condensin-like complex containing Smc and ScpB that pull DNA away from mid-cell into both cell halves.</text>
</comment>
<evidence type="ECO:0000256" key="1">
    <source>
        <dbReference type="ARBA" id="ARBA00044777"/>
    </source>
</evidence>
<name>A0A0P1MKZ3_9BACT</name>
<keyword evidence="2" id="KW-0159">Chromosome partition</keyword>
<dbReference type="Proteomes" id="UP000199197">
    <property type="component" value="Unassembled WGS sequence"/>
</dbReference>
<evidence type="ECO:0000256" key="2">
    <source>
        <dbReference type="HAMAP-Rule" id="MF_01805"/>
    </source>
</evidence>
<dbReference type="PANTHER" id="PTHR33969">
    <property type="entry name" value="SEGREGATION AND CONDENSATION PROTEIN A"/>
    <property type="match status" value="1"/>
</dbReference>
<dbReference type="GO" id="GO:0005737">
    <property type="term" value="C:cytoplasm"/>
    <property type="evidence" value="ECO:0007669"/>
    <property type="project" value="UniProtKB-SubCell"/>
</dbReference>
<comment type="subunit">
    <text evidence="2">Component of a cohesin-like complex composed of ScpA, ScpB and the Smc homodimer, in which ScpA and ScpB bind to the head domain of Smc. The presence of the three proteins is required for the association of the complex with DNA.</text>
</comment>
<keyword evidence="2" id="KW-0131">Cell cycle</keyword>
<sequence length="251" mass="30206">MKYKVKLPYFEGPLDLLLFFVKRDELNIYDIPIAKITKDFLEYIHLMQMLDLEIASEFIVMASTLMQIKAKMLLPKPETESEEEEEDPRAELVRRLIEYKKFKEIASELSKMEDEASKIFYRQNFKHDARDYYDEYEMYEFLKDVTLFDLINAFKKSFENARDREFHEIETPNYKIEDEMENILEKLKIKPRFSFTEIFKDYGEKLRIIVAFLALLELARLKKVKIEQSENFGEIYIEKAFEDEQRLASAI</sequence>
<dbReference type="InterPro" id="IPR023093">
    <property type="entry name" value="ScpA-like_C"/>
</dbReference>
<keyword evidence="2" id="KW-0963">Cytoplasm</keyword>
<dbReference type="RefSeq" id="WP_092346728.1">
    <property type="nucleotide sequence ID" value="NZ_CZVW01000001.1"/>
</dbReference>
<dbReference type="Gene3D" id="6.10.250.2410">
    <property type="match status" value="1"/>
</dbReference>
<dbReference type="GO" id="GO:0006260">
    <property type="term" value="P:DNA replication"/>
    <property type="evidence" value="ECO:0007669"/>
    <property type="project" value="UniProtKB-UniRule"/>
</dbReference>
<reference evidence="4" key="1">
    <citation type="submission" date="2015-11" db="EMBL/GenBank/DDBJ databases">
        <authorList>
            <person name="Varghese N."/>
        </authorList>
    </citation>
    <scope>NUCLEOTIDE SEQUENCE [LARGE SCALE GENOMIC DNA]</scope>
    <source>
        <strain evidence="4">JGI-23</strain>
    </source>
</reference>
<dbReference type="GO" id="GO:0051301">
    <property type="term" value="P:cell division"/>
    <property type="evidence" value="ECO:0007669"/>
    <property type="project" value="UniProtKB-KW"/>
</dbReference>
<keyword evidence="2" id="KW-0132">Cell division</keyword>
<comment type="similarity">
    <text evidence="2">Belongs to the ScpA family.</text>
</comment>
<dbReference type="EMBL" id="CZVW01000001">
    <property type="protein sequence ID" value="CUS96202.1"/>
    <property type="molecule type" value="Genomic_DNA"/>
</dbReference>
<keyword evidence="4" id="KW-1185">Reference proteome</keyword>
<dbReference type="HAMAP" id="MF_01805">
    <property type="entry name" value="ScpA"/>
    <property type="match status" value="1"/>
</dbReference>
<evidence type="ECO:0000313" key="4">
    <source>
        <dbReference type="Proteomes" id="UP000199197"/>
    </source>
</evidence>
<accession>A0A0P1MKZ3</accession>
<comment type="subcellular location">
    <subcellularLocation>
        <location evidence="2">Cytoplasm</location>
    </subcellularLocation>
    <text evidence="2">Associated with two foci at the outer edges of the nucleoid region in young cells, and at four foci within both cell halves in older cells.</text>
</comment>
<proteinExistence type="inferred from homology"/>
<dbReference type="GO" id="GO:0007059">
    <property type="term" value="P:chromosome segregation"/>
    <property type="evidence" value="ECO:0007669"/>
    <property type="project" value="UniProtKB-UniRule"/>
</dbReference>
<gene>
    <name evidence="2" type="primary">scpA</name>
    <name evidence="3" type="ORF">JGI23_00079</name>
</gene>
<dbReference type="PANTHER" id="PTHR33969:SF2">
    <property type="entry name" value="SEGREGATION AND CONDENSATION PROTEIN A"/>
    <property type="match status" value="1"/>
</dbReference>
<dbReference type="InterPro" id="IPR003768">
    <property type="entry name" value="ScpA"/>
</dbReference>
<organism evidence="3 4">
    <name type="scientific">Candidatus Chryseopegocella kryptomonas</name>
    <dbReference type="NCBI Taxonomy" id="1633643"/>
    <lineage>
        <taxon>Bacteria</taxon>
        <taxon>Pseudomonadati</taxon>
        <taxon>Candidatus Kryptoniota</taxon>
        <taxon>Candidatus Chryseopegocella</taxon>
    </lineage>
</organism>
<dbReference type="AlphaFoldDB" id="A0A0P1MKZ3"/>
<dbReference type="OrthoDB" id="9811016at2"/>